<comment type="caution">
    <text evidence="1">The sequence shown here is derived from an EMBL/GenBank/DDBJ whole genome shotgun (WGS) entry which is preliminary data.</text>
</comment>
<dbReference type="AlphaFoldDB" id="A0AAE8NLM6"/>
<accession>A0AAE8NLM6</accession>
<dbReference type="Proteomes" id="UP000250416">
    <property type="component" value="Unassembled WGS sequence"/>
</dbReference>
<evidence type="ECO:0000313" key="2">
    <source>
        <dbReference type="Proteomes" id="UP000250416"/>
    </source>
</evidence>
<organism evidence="1 2">
    <name type="scientific">Burkholderia cepacia</name>
    <name type="common">Pseudomonas cepacia</name>
    <dbReference type="NCBI Taxonomy" id="292"/>
    <lineage>
        <taxon>Bacteria</taxon>
        <taxon>Pseudomonadati</taxon>
        <taxon>Pseudomonadota</taxon>
        <taxon>Betaproteobacteria</taxon>
        <taxon>Burkholderiales</taxon>
        <taxon>Burkholderiaceae</taxon>
        <taxon>Burkholderia</taxon>
        <taxon>Burkholderia cepacia complex</taxon>
    </lineage>
</organism>
<evidence type="ECO:0000313" key="1">
    <source>
        <dbReference type="EMBL" id="SQA59302.1"/>
    </source>
</evidence>
<gene>
    <name evidence="1" type="ORF">NCTC10661_06693</name>
</gene>
<dbReference type="RefSeq" id="WP_124467374.1">
    <property type="nucleotide sequence ID" value="NZ_CADEUP010000001.1"/>
</dbReference>
<protein>
    <submittedName>
        <fullName evidence="1">Uncharacterized protein</fullName>
    </submittedName>
</protein>
<reference evidence="1 2" key="1">
    <citation type="submission" date="2018-06" db="EMBL/GenBank/DDBJ databases">
        <authorList>
            <consortium name="Pathogen Informatics"/>
            <person name="Doyle S."/>
        </authorList>
    </citation>
    <scope>NUCLEOTIDE SEQUENCE [LARGE SCALE GENOMIC DNA]</scope>
    <source>
        <strain evidence="1 2">NCTC10661</strain>
    </source>
</reference>
<name>A0AAE8NLM6_BURCE</name>
<dbReference type="EMBL" id="UARD01000054">
    <property type="protein sequence ID" value="SQA59302.1"/>
    <property type="molecule type" value="Genomic_DNA"/>
</dbReference>
<sequence>MRTLDYEHPVYVLMTPAPMDVLSVLGDRSDFGPAVGCFLSPFDALLEMVFLLRHDAKAVEGVLLSSHLPRRVLYSGRLRQRPLTVHLAWLAHENRLIVHHDGHLFRVARDQAARWRQHHTAVAIEAATWSTLDRLHQSAGLFAWQETLQIARRWLASPAVEEASLRRAVAALDAVDVIAVPPGDAKQLALYNPETGCWHFVPRDGTVWQKIDGHVVAGQR</sequence>
<proteinExistence type="predicted"/>